<dbReference type="EC" id="2.1.1.64" evidence="5"/>
<keyword evidence="2 5" id="KW-0808">Transferase</keyword>
<evidence type="ECO:0000256" key="1">
    <source>
        <dbReference type="ARBA" id="ARBA00022603"/>
    </source>
</evidence>
<dbReference type="SUPFAM" id="SSF53335">
    <property type="entry name" value="S-adenosyl-L-methionine-dependent methyltransferases"/>
    <property type="match status" value="1"/>
</dbReference>
<dbReference type="GO" id="GO:0102208">
    <property type="term" value="F:2-polyprenyl-6-hydroxyphenol methylase activity"/>
    <property type="evidence" value="ECO:0007669"/>
    <property type="project" value="UniProtKB-EC"/>
</dbReference>
<dbReference type="Pfam" id="PF13489">
    <property type="entry name" value="Methyltransf_23"/>
    <property type="match status" value="1"/>
</dbReference>
<sequence>MNVEAAELKKFADAAHTWWDPEGPFATLHQLNPLRVEWIESLAPVQAQRVLDIGCGGGLLSEALAARGATVTGIDLGERALKVASLHALQGGLRIEYRLAAAEQLALERPAGFDLVCCMEMLEHVPRPDSVVQAAATLVRPGGWVMFSTLNRNLKAFALAIVGAEYLARVVPQGTHDWAKFIRPSELAAWARAAGLQPVAFRGLEVNPLDRTMRLSANVDVNYFLACRRPA</sequence>
<organism evidence="5">
    <name type="scientific">mine drainage metagenome</name>
    <dbReference type="NCBI Taxonomy" id="410659"/>
    <lineage>
        <taxon>unclassified sequences</taxon>
        <taxon>metagenomes</taxon>
        <taxon>ecological metagenomes</taxon>
    </lineage>
</organism>
<dbReference type="EMBL" id="MLJW01000549">
    <property type="protein sequence ID" value="OIQ85367.1"/>
    <property type="molecule type" value="Genomic_DNA"/>
</dbReference>
<evidence type="ECO:0000256" key="3">
    <source>
        <dbReference type="ARBA" id="ARBA00022688"/>
    </source>
</evidence>
<dbReference type="NCBIfam" id="TIGR01983">
    <property type="entry name" value="UbiG"/>
    <property type="match status" value="1"/>
</dbReference>
<dbReference type="GO" id="GO:0061542">
    <property type="term" value="F:3-demethylubiquinol 3-O-methyltransferase activity"/>
    <property type="evidence" value="ECO:0007669"/>
    <property type="project" value="UniProtKB-EC"/>
</dbReference>
<gene>
    <name evidence="5" type="primary">ubiG_30</name>
    <name evidence="5" type="ORF">GALL_327940</name>
</gene>
<keyword evidence="1 5" id="KW-0489">Methyltransferase</keyword>
<protein>
    <submittedName>
        <fullName evidence="5">Ubiquinone biosynthesis O-methyltransferase</fullName>
        <ecNumber evidence="5">2.1.1.222</ecNumber>
        <ecNumber evidence="5">2.1.1.64</ecNumber>
    </submittedName>
</protein>
<dbReference type="GO" id="GO:0032259">
    <property type="term" value="P:methylation"/>
    <property type="evidence" value="ECO:0007669"/>
    <property type="project" value="UniProtKB-KW"/>
</dbReference>
<dbReference type="HAMAP" id="MF_00472">
    <property type="entry name" value="UbiG"/>
    <property type="match status" value="1"/>
</dbReference>
<accession>A0A1J5QZW1</accession>
<dbReference type="Gene3D" id="3.40.50.150">
    <property type="entry name" value="Vaccinia Virus protein VP39"/>
    <property type="match status" value="1"/>
</dbReference>
<dbReference type="InterPro" id="IPR010233">
    <property type="entry name" value="UbiG_MeTrfase"/>
</dbReference>
<reference evidence="5" key="1">
    <citation type="submission" date="2016-10" db="EMBL/GenBank/DDBJ databases">
        <title>Sequence of Gallionella enrichment culture.</title>
        <authorList>
            <person name="Poehlein A."/>
            <person name="Muehling M."/>
            <person name="Daniel R."/>
        </authorList>
    </citation>
    <scope>NUCLEOTIDE SEQUENCE</scope>
</reference>
<dbReference type="InterPro" id="IPR029063">
    <property type="entry name" value="SAM-dependent_MTases_sf"/>
</dbReference>
<dbReference type="AlphaFoldDB" id="A0A1J5QZW1"/>
<keyword evidence="5" id="KW-0830">Ubiquinone</keyword>
<dbReference type="PANTHER" id="PTHR43464">
    <property type="entry name" value="METHYLTRANSFERASE"/>
    <property type="match status" value="1"/>
</dbReference>
<keyword evidence="4" id="KW-0949">S-adenosyl-L-methionine</keyword>
<name>A0A1J5QZW1_9ZZZZ</name>
<evidence type="ECO:0000313" key="5">
    <source>
        <dbReference type="EMBL" id="OIQ85367.1"/>
    </source>
</evidence>
<dbReference type="CDD" id="cd02440">
    <property type="entry name" value="AdoMet_MTases"/>
    <property type="match status" value="1"/>
</dbReference>
<proteinExistence type="inferred from homology"/>
<dbReference type="EC" id="2.1.1.222" evidence="5"/>
<evidence type="ECO:0000256" key="2">
    <source>
        <dbReference type="ARBA" id="ARBA00022679"/>
    </source>
</evidence>
<dbReference type="PANTHER" id="PTHR43464:SF19">
    <property type="entry name" value="UBIQUINONE BIOSYNTHESIS O-METHYLTRANSFERASE, MITOCHONDRIAL"/>
    <property type="match status" value="1"/>
</dbReference>
<dbReference type="GO" id="GO:0010420">
    <property type="term" value="F:polyprenyldihydroxybenzoate methyltransferase activity"/>
    <property type="evidence" value="ECO:0007669"/>
    <property type="project" value="InterPro"/>
</dbReference>
<evidence type="ECO:0000256" key="4">
    <source>
        <dbReference type="ARBA" id="ARBA00022691"/>
    </source>
</evidence>
<keyword evidence="3" id="KW-0831">Ubiquinone biosynthesis</keyword>
<comment type="caution">
    <text evidence="5">The sequence shown here is derived from an EMBL/GenBank/DDBJ whole genome shotgun (WGS) entry which is preliminary data.</text>
</comment>